<evidence type="ECO:0000256" key="2">
    <source>
        <dbReference type="ARBA" id="ARBA00010742"/>
    </source>
</evidence>
<feature type="signal peptide" evidence="5">
    <location>
        <begin position="1"/>
        <end position="23"/>
    </location>
</feature>
<dbReference type="PANTHER" id="PTHR30024">
    <property type="entry name" value="ALIPHATIC SULFONATES-BINDING PROTEIN-RELATED"/>
    <property type="match status" value="1"/>
</dbReference>
<dbReference type="NCBIfam" id="TIGR01728">
    <property type="entry name" value="SsuA_fam"/>
    <property type="match status" value="1"/>
</dbReference>
<dbReference type="PROSITE" id="PS51257">
    <property type="entry name" value="PROKAR_LIPOPROTEIN"/>
    <property type="match status" value="1"/>
</dbReference>
<evidence type="ECO:0000256" key="5">
    <source>
        <dbReference type="SAM" id="SignalP"/>
    </source>
</evidence>
<name>A0ABW4JDG7_9BACL</name>
<dbReference type="Proteomes" id="UP001597079">
    <property type="component" value="Unassembled WGS sequence"/>
</dbReference>
<evidence type="ECO:0000256" key="4">
    <source>
        <dbReference type="ARBA" id="ARBA00022729"/>
    </source>
</evidence>
<keyword evidence="4 5" id="KW-0732">Signal</keyword>
<evidence type="ECO:0000313" key="7">
    <source>
        <dbReference type="EMBL" id="MFD1673980.1"/>
    </source>
</evidence>
<organism evidence="7 8">
    <name type="scientific">Alicyclobacillus fodiniaquatilis</name>
    <dbReference type="NCBI Taxonomy" id="1661150"/>
    <lineage>
        <taxon>Bacteria</taxon>
        <taxon>Bacillati</taxon>
        <taxon>Bacillota</taxon>
        <taxon>Bacilli</taxon>
        <taxon>Bacillales</taxon>
        <taxon>Alicyclobacillaceae</taxon>
        <taxon>Alicyclobacillus</taxon>
    </lineage>
</organism>
<proteinExistence type="inferred from homology"/>
<comment type="subcellular location">
    <subcellularLocation>
        <location evidence="1">Periplasm</location>
    </subcellularLocation>
</comment>
<evidence type="ECO:0000256" key="1">
    <source>
        <dbReference type="ARBA" id="ARBA00004418"/>
    </source>
</evidence>
<sequence length="349" mass="37513">MKRWLHKQFALIALPLLAVSTLAGCGTKAEPASASTGNSSAAASTSSDAGVTVNIGTQSQTGPIYLAEKKGWFEQAFAKVGAKVKWTQFTSGPPFFPAIASNHLDFGEVGNAPVLVGQAANVDFKEISVESSGKDGDAILVPKGSPIHSLQDLKGKKIAVAQGSSAYNFLYKALDKAGLTASQIHIVQLQPNEAQPAFASHAVDAWATWDPYITEEVQQQGAVELANEQTLGTADPGFTIVRTKFAEEHPDLVVLFLQVYQKALDWQNQHMSQAVQLYAQSTHLSPSVVKQMIINSDDENVPISKAIIQEQQQTADFLYSQKALAAKIDVSKVVDNSYIDKALKEKSSQ</sequence>
<dbReference type="SUPFAM" id="SSF53850">
    <property type="entry name" value="Periplasmic binding protein-like II"/>
    <property type="match status" value="1"/>
</dbReference>
<dbReference type="RefSeq" id="WP_377941633.1">
    <property type="nucleotide sequence ID" value="NZ_JBHUCX010000014.1"/>
</dbReference>
<dbReference type="EMBL" id="JBHUCX010000014">
    <property type="protein sequence ID" value="MFD1673980.1"/>
    <property type="molecule type" value="Genomic_DNA"/>
</dbReference>
<dbReference type="PANTHER" id="PTHR30024:SF42">
    <property type="entry name" value="ALIPHATIC SULFONATES-BINDING PROTEIN-RELATED"/>
    <property type="match status" value="1"/>
</dbReference>
<dbReference type="Pfam" id="PF09084">
    <property type="entry name" value="NMT1"/>
    <property type="match status" value="1"/>
</dbReference>
<accession>A0ABW4JDG7</accession>
<keyword evidence="3" id="KW-0813">Transport</keyword>
<feature type="chain" id="PRO_5046793841" evidence="5">
    <location>
        <begin position="24"/>
        <end position="349"/>
    </location>
</feature>
<reference evidence="8" key="1">
    <citation type="journal article" date="2019" name="Int. J. Syst. Evol. Microbiol.">
        <title>The Global Catalogue of Microorganisms (GCM) 10K type strain sequencing project: providing services to taxonomists for standard genome sequencing and annotation.</title>
        <authorList>
            <consortium name="The Broad Institute Genomics Platform"/>
            <consortium name="The Broad Institute Genome Sequencing Center for Infectious Disease"/>
            <person name="Wu L."/>
            <person name="Ma J."/>
        </authorList>
    </citation>
    <scope>NUCLEOTIDE SEQUENCE [LARGE SCALE GENOMIC DNA]</scope>
    <source>
        <strain evidence="8">CGMCC 1.12286</strain>
    </source>
</reference>
<evidence type="ECO:0000256" key="3">
    <source>
        <dbReference type="ARBA" id="ARBA00022448"/>
    </source>
</evidence>
<dbReference type="InterPro" id="IPR010067">
    <property type="entry name" value="ABC_SsuA_sub-bd"/>
</dbReference>
<evidence type="ECO:0000259" key="6">
    <source>
        <dbReference type="SMART" id="SM00062"/>
    </source>
</evidence>
<dbReference type="Gene3D" id="3.40.190.10">
    <property type="entry name" value="Periplasmic binding protein-like II"/>
    <property type="match status" value="2"/>
</dbReference>
<gene>
    <name evidence="7" type="ORF">ACFSB2_04555</name>
</gene>
<feature type="domain" description="Solute-binding protein family 3/N-terminal" evidence="6">
    <location>
        <begin position="52"/>
        <end position="270"/>
    </location>
</feature>
<comment type="caution">
    <text evidence="7">The sequence shown here is derived from an EMBL/GenBank/DDBJ whole genome shotgun (WGS) entry which is preliminary data.</text>
</comment>
<protein>
    <submittedName>
        <fullName evidence="7">Aliphatic sulfonate ABC transporter substrate-binding protein</fullName>
    </submittedName>
</protein>
<dbReference type="SMART" id="SM00062">
    <property type="entry name" value="PBPb"/>
    <property type="match status" value="1"/>
</dbReference>
<comment type="similarity">
    <text evidence="2">Belongs to the bacterial solute-binding protein SsuA/TauA family.</text>
</comment>
<keyword evidence="8" id="KW-1185">Reference proteome</keyword>
<dbReference type="InterPro" id="IPR015168">
    <property type="entry name" value="SsuA/THI5"/>
</dbReference>
<evidence type="ECO:0000313" key="8">
    <source>
        <dbReference type="Proteomes" id="UP001597079"/>
    </source>
</evidence>
<dbReference type="InterPro" id="IPR001638">
    <property type="entry name" value="Solute-binding_3/MltF_N"/>
</dbReference>